<dbReference type="InterPro" id="IPR044865">
    <property type="entry name" value="MRH_dom"/>
</dbReference>
<dbReference type="Pfam" id="PF23032">
    <property type="entry name" value="GBD_ELAPOR1-like_3rd"/>
    <property type="match status" value="1"/>
</dbReference>
<reference evidence="10" key="1">
    <citation type="submission" date="2012-04" db="EMBL/GenBank/DDBJ databases">
        <title>The Genome Sequence of Loa loa.</title>
        <authorList>
            <consortium name="The Broad Institute Genome Sequencing Platform"/>
            <consortium name="Broad Institute Genome Sequencing Center for Infectious Disease"/>
            <person name="Nutman T.B."/>
            <person name="Fink D.L."/>
            <person name="Russ C."/>
            <person name="Young S."/>
            <person name="Zeng Q."/>
            <person name="Gargeya S."/>
            <person name="Alvarado L."/>
            <person name="Berlin A."/>
            <person name="Chapman S.B."/>
            <person name="Chen Z."/>
            <person name="Freedman E."/>
            <person name="Gellesch M."/>
            <person name="Goldberg J."/>
            <person name="Griggs A."/>
            <person name="Gujja S."/>
            <person name="Heilman E.R."/>
            <person name="Heiman D."/>
            <person name="Howarth C."/>
            <person name="Mehta T."/>
            <person name="Neiman D."/>
            <person name="Pearson M."/>
            <person name="Roberts A."/>
            <person name="Saif S."/>
            <person name="Shea T."/>
            <person name="Shenoy N."/>
            <person name="Sisk P."/>
            <person name="Stolte C."/>
            <person name="Sykes S."/>
            <person name="White J."/>
            <person name="Yandava C."/>
            <person name="Haas B."/>
            <person name="Henn M.R."/>
            <person name="Nusbaum C."/>
            <person name="Birren B."/>
        </authorList>
    </citation>
    <scope>NUCLEOTIDE SEQUENCE [LARGE SCALE GENOMIC DNA]</scope>
</reference>
<keyword evidence="8" id="KW-0812">Transmembrane</keyword>
<evidence type="ECO:0000256" key="4">
    <source>
        <dbReference type="ARBA" id="ARBA00022729"/>
    </source>
</evidence>
<dbReference type="WBParaSite" id="EN70_3207">
    <property type="protein sequence ID" value="EN70_3207"/>
    <property type="gene ID" value="EN70_3207"/>
</dbReference>
<reference evidence="11" key="2">
    <citation type="submission" date="2016-11" db="UniProtKB">
        <authorList>
            <consortium name="WormBaseParasite"/>
        </authorList>
    </citation>
    <scope>IDENTIFICATION</scope>
</reference>
<dbReference type="Proteomes" id="UP000095285">
    <property type="component" value="Unassembled WGS sequence"/>
</dbReference>
<dbReference type="InterPro" id="IPR009011">
    <property type="entry name" value="Man6P_isomerase_rcpt-bd_dom_sf"/>
</dbReference>
<evidence type="ECO:0000313" key="10">
    <source>
        <dbReference type="Proteomes" id="UP000095285"/>
    </source>
</evidence>
<keyword evidence="8" id="KW-1133">Transmembrane helix</keyword>
<dbReference type="SUPFAM" id="SSF50911">
    <property type="entry name" value="Mannose 6-phosphate receptor domain"/>
    <property type="match status" value="1"/>
</dbReference>
<dbReference type="GO" id="GO:0005886">
    <property type="term" value="C:plasma membrane"/>
    <property type="evidence" value="ECO:0007669"/>
    <property type="project" value="UniProtKB-SubCell"/>
</dbReference>
<dbReference type="AlphaFoldDB" id="A0A1I7VJD1"/>
<feature type="domain" description="MRH" evidence="9">
    <location>
        <begin position="585"/>
        <end position="752"/>
    </location>
</feature>
<evidence type="ECO:0000259" key="9">
    <source>
        <dbReference type="PROSITE" id="PS51914"/>
    </source>
</evidence>
<dbReference type="PROSITE" id="PS51914">
    <property type="entry name" value="MRH"/>
    <property type="match status" value="1"/>
</dbReference>
<keyword evidence="10" id="KW-1185">Reference proteome</keyword>
<evidence type="ECO:0000256" key="8">
    <source>
        <dbReference type="SAM" id="Phobius"/>
    </source>
</evidence>
<dbReference type="SMART" id="SM01411">
    <property type="entry name" value="Ephrin_rec_like"/>
    <property type="match status" value="3"/>
</dbReference>
<evidence type="ECO:0000313" key="11">
    <source>
        <dbReference type="WBParaSite" id="EN70_3207"/>
    </source>
</evidence>
<comment type="subcellular location">
    <subcellularLocation>
        <location evidence="1">Cell membrane</location>
        <topology evidence="1">Single-pass type I membrane protein</topology>
    </subcellularLocation>
</comment>
<protein>
    <submittedName>
        <fullName evidence="11">MRH domain-containing protein</fullName>
    </submittedName>
</protein>
<feature type="region of interest" description="Disordered" evidence="7">
    <location>
        <begin position="885"/>
        <end position="911"/>
    </location>
</feature>
<dbReference type="Pfam" id="PF23091">
    <property type="entry name" value="TNFR_ELAPOR1_6th"/>
    <property type="match status" value="1"/>
</dbReference>
<dbReference type="InterPro" id="IPR009030">
    <property type="entry name" value="Growth_fac_rcpt_cys_sf"/>
</dbReference>
<keyword evidence="5" id="KW-1015">Disulfide bond</keyword>
<dbReference type="eggNOG" id="KOG1217">
    <property type="taxonomic scope" value="Eukaryota"/>
</dbReference>
<dbReference type="Pfam" id="PF23031">
    <property type="entry name" value="GBD_ELAPOR1"/>
    <property type="match status" value="1"/>
</dbReference>
<evidence type="ECO:0000256" key="2">
    <source>
        <dbReference type="ARBA" id="ARBA00007627"/>
    </source>
</evidence>
<name>A0A1I7VJD1_LOALO</name>
<dbReference type="InterPro" id="IPR039181">
    <property type="entry name" value="Elapor1/2"/>
</dbReference>
<dbReference type="PANTHER" id="PTHR22727">
    <property type="entry name" value="PROTEIN CBG13728"/>
    <property type="match status" value="1"/>
</dbReference>
<organism evidence="10 11">
    <name type="scientific">Loa loa</name>
    <name type="common">Eye worm</name>
    <name type="synonym">Filaria loa</name>
    <dbReference type="NCBI Taxonomy" id="7209"/>
    <lineage>
        <taxon>Eukaryota</taxon>
        <taxon>Metazoa</taxon>
        <taxon>Ecdysozoa</taxon>
        <taxon>Nematoda</taxon>
        <taxon>Chromadorea</taxon>
        <taxon>Rhabditida</taxon>
        <taxon>Spirurina</taxon>
        <taxon>Spiruromorpha</taxon>
        <taxon>Filarioidea</taxon>
        <taxon>Onchocercidae</taxon>
        <taxon>Loa</taxon>
    </lineage>
</organism>
<evidence type="ECO:0000256" key="7">
    <source>
        <dbReference type="SAM" id="MobiDB-lite"/>
    </source>
</evidence>
<dbReference type="InterPro" id="IPR056608">
    <property type="entry name" value="Elapor1/2_GBD"/>
</dbReference>
<dbReference type="STRING" id="7209.A0A1I7VJD1"/>
<dbReference type="InterPro" id="IPR056609">
    <property type="entry name" value="Elapor1-like_3rd"/>
</dbReference>
<dbReference type="InterPro" id="IPR056610">
    <property type="entry name" value="Elapor1/2_TNFR-like"/>
</dbReference>
<sequence>MDTNTESLEDCPFRKGWIVRNTELIYVPSPCLSRLSYSVDLVRPGYVEYVYRLPRNNRALIFNVDVRNDKCRSYRDEMKQLMGNNLKKGNSEDGSDWHRDRIELKNGHNIISWTVMNYRLDAFYSNDVITISHIDIYGLQQVQKCSKCPGGTFSGIGAKQCQFCRAGYYSPPGSKQCFRCPISQYSYSRSAFCINRPICSLNDYYPVLKPCVNGKTRAIFVKVQPNICRDDLSGAIKIPEAGNEIPCPKCNPGMNLNSTGQCVFCQKDHYSNGEECHRCPVDTLPNYGYHYIIWNTLPPNMFTKCEYIVEGDSMSCTIDNAWIPSGSMIQTSSTQEKGIALELGLQIHDGFSNPLLAFDEPTSSHNPIAHITFDFEMKCVDDSCVLYFIENTPSQSYYRILADFSGTQHYQSFSYPIVSPNPTQFLFVFIRSRSSTKEDVITDRAFIYRINVTNVGDQSGGASTCLQCPKYNGKCIHCLAGEYITETTNECKKCPNGLVLNTTSDRMGIKSCIPCGANLISYDSIRCISNGILILENSAINKTYHFNFTYFFNRTFTAEGVKVFAREGESYFHLYNISLLTENGANCKEIYTSTEYGSTSRSYSMQTNQDQDNTELVNAYICRSTAIPMHPIANATQRFYYISPVIIGDKILAITSERELNEYVKLTDREEADINANDNNTSNKSPDIHFFFGSSGPPTQLCQHGVYTAVTLKCDPRQVTEPLVKLPSNCPDGTCDGCLYHIIIYSLHACPICTDQDYSIIKGECINGMQSVHSIPASYCISTEMIKMERKEHCTTITLRLQMLIFGIILTLIILCVIIVMAYRKNKSLEYKYMKLVEWKDNAKDLRSFGAESCGVEDNDNEDDGEDHDRIFFARKNRRPYREYKKERNLYHDKDREDNGHTPFVPLEQAD</sequence>
<keyword evidence="4" id="KW-0732">Signal</keyword>
<keyword evidence="6" id="KW-0325">Glycoprotein</keyword>
<keyword evidence="8" id="KW-0472">Membrane</keyword>
<evidence type="ECO:0000256" key="6">
    <source>
        <dbReference type="ARBA" id="ARBA00023180"/>
    </source>
</evidence>
<evidence type="ECO:0000256" key="5">
    <source>
        <dbReference type="ARBA" id="ARBA00023157"/>
    </source>
</evidence>
<dbReference type="Pfam" id="PF23087">
    <property type="entry name" value="MRH_ELAPOR1_9th"/>
    <property type="match status" value="1"/>
</dbReference>
<evidence type="ECO:0000256" key="1">
    <source>
        <dbReference type="ARBA" id="ARBA00004251"/>
    </source>
</evidence>
<feature type="transmembrane region" description="Helical" evidence="8">
    <location>
        <begin position="803"/>
        <end position="823"/>
    </location>
</feature>
<dbReference type="InterPro" id="IPR056607">
    <property type="entry name" value="Elapor1/2_MRH"/>
</dbReference>
<dbReference type="SUPFAM" id="SSF57184">
    <property type="entry name" value="Growth factor receptor domain"/>
    <property type="match status" value="1"/>
</dbReference>
<keyword evidence="3" id="KW-1003">Cell membrane</keyword>
<evidence type="ECO:0000256" key="3">
    <source>
        <dbReference type="ARBA" id="ARBA00022475"/>
    </source>
</evidence>
<accession>A0A1I7VJD1</accession>
<dbReference type="PANTHER" id="PTHR22727:SF15">
    <property type="entry name" value="MRH DOMAIN-CONTAINING PROTEIN"/>
    <property type="match status" value="1"/>
</dbReference>
<comment type="similarity">
    <text evidence="2">Belongs to the ELAPOR family.</text>
</comment>
<feature type="compositionally biased region" description="Basic and acidic residues" evidence="7">
    <location>
        <begin position="885"/>
        <end position="900"/>
    </location>
</feature>
<proteinExistence type="inferred from homology"/>